<dbReference type="GO" id="GO:0005509">
    <property type="term" value="F:calcium ion binding"/>
    <property type="evidence" value="ECO:0007669"/>
    <property type="project" value="UniProtKB-UniRule"/>
</dbReference>
<evidence type="ECO:0000256" key="5">
    <source>
        <dbReference type="ARBA" id="ARBA00022729"/>
    </source>
</evidence>
<dbReference type="GO" id="GO:0005886">
    <property type="term" value="C:plasma membrane"/>
    <property type="evidence" value="ECO:0007669"/>
    <property type="project" value="UniProtKB-SubCell"/>
</dbReference>
<keyword evidence="6" id="KW-0677">Repeat</keyword>
<evidence type="ECO:0000256" key="9">
    <source>
        <dbReference type="ARBA" id="ARBA00022989"/>
    </source>
</evidence>
<comment type="subcellular location">
    <subcellularLocation>
        <location evidence="2">Cell membrane</location>
        <topology evidence="2">Single-pass type I membrane protein</topology>
    </subcellularLocation>
</comment>
<dbReference type="PANTHER" id="PTHR24028:SF332">
    <property type="entry name" value="PROTOCADHERIN GAMMA-B5"/>
    <property type="match status" value="1"/>
</dbReference>
<dbReference type="FunFam" id="2.60.40.60:FF:000004">
    <property type="entry name" value="Protocadherin 1 gamma 2"/>
    <property type="match status" value="2"/>
</dbReference>
<feature type="transmembrane region" description="Helical" evidence="13">
    <location>
        <begin position="1249"/>
        <end position="1272"/>
    </location>
</feature>
<comment type="function">
    <text evidence="1">Potential calcium-dependent cell-adhesion protein. May be involved in the establishment and maintenance of specific neuronal connections in the brain.</text>
</comment>
<feature type="domain" description="Cadherin" evidence="14">
    <location>
        <begin position="576"/>
        <end position="673"/>
    </location>
</feature>
<evidence type="ECO:0000256" key="11">
    <source>
        <dbReference type="ARBA" id="ARBA00023180"/>
    </source>
</evidence>
<accession>A0A8C5PHQ0</accession>
<dbReference type="InterPro" id="IPR002126">
    <property type="entry name" value="Cadherin-like_dom"/>
</dbReference>
<feature type="domain" description="Cadherin" evidence="14">
    <location>
        <begin position="25"/>
        <end position="131"/>
    </location>
</feature>
<dbReference type="Proteomes" id="UP000694569">
    <property type="component" value="Unplaced"/>
</dbReference>
<keyword evidence="3" id="KW-1003">Cell membrane</keyword>
<keyword evidence="11" id="KW-0325">Glycoprotein</keyword>
<dbReference type="PROSITE" id="PS00232">
    <property type="entry name" value="CADHERIN_1"/>
    <property type="match status" value="4"/>
</dbReference>
<dbReference type="Gene3D" id="2.60.40.60">
    <property type="entry name" value="Cadherins"/>
    <property type="match status" value="10"/>
</dbReference>
<keyword evidence="16" id="KW-1185">Reference proteome</keyword>
<evidence type="ECO:0000256" key="4">
    <source>
        <dbReference type="ARBA" id="ARBA00022692"/>
    </source>
</evidence>
<keyword evidence="10 13" id="KW-0472">Membrane</keyword>
<dbReference type="InterPro" id="IPR050174">
    <property type="entry name" value="Protocadherin/Cadherin-CA"/>
</dbReference>
<evidence type="ECO:0000256" key="12">
    <source>
        <dbReference type="PROSITE-ProRule" id="PRU00043"/>
    </source>
</evidence>
<dbReference type="CDD" id="cd11304">
    <property type="entry name" value="Cadherin_repeat"/>
    <property type="match status" value="10"/>
</dbReference>
<dbReference type="FunFam" id="2.60.40.60:FF:000001">
    <property type="entry name" value="Protocadherin alpha 2"/>
    <property type="match status" value="2"/>
</dbReference>
<feature type="domain" description="Cadherin" evidence="14">
    <location>
        <begin position="451"/>
        <end position="560"/>
    </location>
</feature>
<feature type="domain" description="Cadherin" evidence="14">
    <location>
        <begin position="241"/>
        <end position="345"/>
    </location>
</feature>
<evidence type="ECO:0000256" key="8">
    <source>
        <dbReference type="ARBA" id="ARBA00022889"/>
    </source>
</evidence>
<protein>
    <recommendedName>
        <fullName evidence="14">Cadherin domain-containing protein</fullName>
    </recommendedName>
</protein>
<feature type="domain" description="Cadherin" evidence="14">
    <location>
        <begin position="132"/>
        <end position="240"/>
    </location>
</feature>
<dbReference type="SMART" id="SM00112">
    <property type="entry name" value="CA"/>
    <property type="match status" value="10"/>
</dbReference>
<dbReference type="SUPFAM" id="SSF49313">
    <property type="entry name" value="Cadherin-like"/>
    <property type="match status" value="10"/>
</dbReference>
<evidence type="ECO:0000256" key="2">
    <source>
        <dbReference type="ARBA" id="ARBA00004251"/>
    </source>
</evidence>
<keyword evidence="7 12" id="KW-0106">Calcium</keyword>
<dbReference type="Pfam" id="PF08266">
    <property type="entry name" value="Cadherin_2"/>
    <property type="match status" value="1"/>
</dbReference>
<evidence type="ECO:0000256" key="7">
    <source>
        <dbReference type="ARBA" id="ARBA00022837"/>
    </source>
</evidence>
<evidence type="ECO:0000313" key="15">
    <source>
        <dbReference type="Ensembl" id="ENSLLEP00000022964.1"/>
    </source>
</evidence>
<keyword evidence="8" id="KW-0130">Cell adhesion</keyword>
<evidence type="ECO:0000256" key="10">
    <source>
        <dbReference type="ARBA" id="ARBA00023136"/>
    </source>
</evidence>
<feature type="domain" description="Cadherin" evidence="14">
    <location>
        <begin position="1137"/>
        <end position="1234"/>
    </location>
</feature>
<dbReference type="FunFam" id="2.60.40.60:FF:000006">
    <property type="entry name" value="Protocadherin alpha 2"/>
    <property type="match status" value="1"/>
</dbReference>
<dbReference type="OrthoDB" id="6252479at2759"/>
<dbReference type="Pfam" id="PF00028">
    <property type="entry name" value="Cadherin"/>
    <property type="match status" value="8"/>
</dbReference>
<feature type="domain" description="Cadherin" evidence="14">
    <location>
        <begin position="354"/>
        <end position="450"/>
    </location>
</feature>
<evidence type="ECO:0000256" key="1">
    <source>
        <dbReference type="ARBA" id="ARBA00003436"/>
    </source>
</evidence>
<evidence type="ECO:0000313" key="16">
    <source>
        <dbReference type="Proteomes" id="UP000694569"/>
    </source>
</evidence>
<feature type="domain" description="Cadherin" evidence="14">
    <location>
        <begin position="915"/>
        <end position="1011"/>
    </location>
</feature>
<feature type="domain" description="Cadherin" evidence="14">
    <location>
        <begin position="1012"/>
        <end position="1121"/>
    </location>
</feature>
<feature type="transmembrane region" description="Helical" evidence="13">
    <location>
        <begin position="12"/>
        <end position="34"/>
    </location>
</feature>
<reference evidence="15" key="1">
    <citation type="submission" date="2025-08" db="UniProtKB">
        <authorList>
            <consortium name="Ensembl"/>
        </authorList>
    </citation>
    <scope>IDENTIFICATION</scope>
</reference>
<dbReference type="InterPro" id="IPR013164">
    <property type="entry name" value="Cadherin_N"/>
</dbReference>
<evidence type="ECO:0000256" key="6">
    <source>
        <dbReference type="ARBA" id="ARBA00022737"/>
    </source>
</evidence>
<dbReference type="Ensembl" id="ENSLLET00000023838.1">
    <property type="protein sequence ID" value="ENSLLEP00000022964.1"/>
    <property type="gene ID" value="ENSLLEG00000014583.1"/>
</dbReference>
<dbReference type="InterPro" id="IPR032455">
    <property type="entry name" value="Cadherin_C"/>
</dbReference>
<dbReference type="FunFam" id="2.60.40.60:FF:000018">
    <property type="entry name" value="Protocadherin gamma c3"/>
    <property type="match status" value="1"/>
</dbReference>
<dbReference type="FunFam" id="2.60.40.60:FF:000129">
    <property type="entry name" value="protocadherin alpha-C2 isoform X1"/>
    <property type="match status" value="2"/>
</dbReference>
<dbReference type="InterPro" id="IPR015919">
    <property type="entry name" value="Cadherin-like_sf"/>
</dbReference>
<keyword evidence="4 13" id="KW-0812">Transmembrane</keyword>
<dbReference type="PRINTS" id="PR00205">
    <property type="entry name" value="CADHERIN"/>
</dbReference>
<evidence type="ECO:0000259" key="14">
    <source>
        <dbReference type="PROSITE" id="PS50268"/>
    </source>
</evidence>
<reference evidence="15" key="2">
    <citation type="submission" date="2025-09" db="UniProtKB">
        <authorList>
            <consortium name="Ensembl"/>
        </authorList>
    </citation>
    <scope>IDENTIFICATION</scope>
</reference>
<dbReference type="GO" id="GO:0007156">
    <property type="term" value="P:homophilic cell adhesion via plasma membrane adhesion molecules"/>
    <property type="evidence" value="ECO:0007669"/>
    <property type="project" value="InterPro"/>
</dbReference>
<feature type="domain" description="Cadherin" evidence="14">
    <location>
        <begin position="802"/>
        <end position="906"/>
    </location>
</feature>
<keyword evidence="9 13" id="KW-1133">Transmembrane helix</keyword>
<dbReference type="Pfam" id="PF16492">
    <property type="entry name" value="Cadherin_C_2"/>
    <property type="match status" value="2"/>
</dbReference>
<proteinExistence type="predicted"/>
<keyword evidence="5" id="KW-0732">Signal</keyword>
<evidence type="ECO:0000256" key="13">
    <source>
        <dbReference type="SAM" id="Phobius"/>
    </source>
</evidence>
<sequence>MAAHKNAQKTFIWQVVIYSYIFQIISGLIQYSILEEMKKGSLVGNVANDLNLDDKELETRKLKIVTHTKKQYFNISLENGNLYVHEKIDRDYICGMEVICLLNLEILAENPVNVFHVKIEVKDINDNAPSFSKSIFDLAISESAAPGTHYALDKARDPDIGLNSIQSYNLTPNQFFKLGEKISTEGIKYPELVLEKALDREQMKFYELILTASDGGKPMKTGTALITITIQDVNDNFPVFSQDTYRISVEENLPNNSLVLHLSATDKDEGPNAEISYSFSHIAESAKDTFKIDSHVGDIITSGPLDFEVTQNYEITVEAKDGGGLTTHCTVFIQIVDVNDNSPEILVASLITPIREDFAPGMLIALIHIIDLDSEKNGEVTCQIAETSLFKLLPTSSGYYKLLTSSVIDRESNSIYNITIIAKDEGFPAMETRKNIQLNVLDVNDNPPIFNNKNYIAFVIERNLPGTAIHNVHASDLDTGENARVVYSILNTIIENIPVSSYVSINSGTGVIYAQQSFDYEQLREFQIQVMARDSGSPSLNSNVTVRICIVDKNDNAPVILYPSPDIEGKPLFEFIPSSSEKGYLVTKVIAVDADSGHNAWLSYHLLEGPGSSFFTIGQHTGEIKLAKDFQDTDFLRQTVVVMVKDNGIPALSATVTLNMVMGDNFQQVLPELVKQPTTSDVSSNVTFYLVISITFISLLFIMTVIVTVITKCRKSTTPTSFSTSSRPWYPQFSLKYPSQLSDGSLPFPYSYDVCVTLDSSQNEVAYLKPVQDIPTDNLINTDDLGGGIESTKEILPSCSVTQDIYRISLKEDAPNGFLVLHVDATDEDEGSNAEITYSFSHIATNKMDIFNLDPENGEIKLSGPLDYEVKQNYEMTVEAKDGGGLVTYCTVLIQVVDVNDNAPEIQLVSLTNPISEDSVSGTMVAEFQVKDLDSERNGEVSCEITEALLFKLMPTSTNYYRLVTLSSLDRETLSMYNITIIAKDEGSPQLFTKKAIQIAISDVNDNPPFFEKLNYIVYVSENNQPGTSIYRIQASDLDSDKNARIAYSILNKNISDIPISSYISMNSKTGVIRAQRSFDYEQLRDFNFQVIAKDSGSPSLSSNVTVRLCVIDKNDNAPKILYPSQDMDGTLMFEYIPHSAKNGYLVTKVIAVDLDSGHNGWLSYHLLQVPDPSFLNIGQHTGEIRLARDFKDSDSLRQKIVVLVKDNGLPSLSATVTLNFVMAEDFQQAFPEIVKQPKESDVSSNGTFYLVIAITFISILFIVTVAVTVIAKCRRKHNPNSLGALSRTWYPQLSLNYPTQFSDGSLPLPYSYDVCVTLDSKQNEIAYLKPVQNVPTDNLIDTDDSLVVNETEVGSTQVSRIYYLCLKKILLLCLYDNFFPDP</sequence>
<dbReference type="PROSITE" id="PS50268">
    <property type="entry name" value="CADHERIN_2"/>
    <property type="match status" value="10"/>
</dbReference>
<dbReference type="FunFam" id="2.60.40.60:FF:000002">
    <property type="entry name" value="Protocadherin alpha 2"/>
    <property type="match status" value="2"/>
</dbReference>
<evidence type="ECO:0000256" key="3">
    <source>
        <dbReference type="ARBA" id="ARBA00022475"/>
    </source>
</evidence>
<name>A0A8C5PHQ0_9ANUR</name>
<dbReference type="InterPro" id="IPR020894">
    <property type="entry name" value="Cadherin_CS"/>
</dbReference>
<organism evidence="15 16">
    <name type="scientific">Leptobrachium leishanense</name>
    <name type="common">Leishan spiny toad</name>
    <dbReference type="NCBI Taxonomy" id="445787"/>
    <lineage>
        <taxon>Eukaryota</taxon>
        <taxon>Metazoa</taxon>
        <taxon>Chordata</taxon>
        <taxon>Craniata</taxon>
        <taxon>Vertebrata</taxon>
        <taxon>Euteleostomi</taxon>
        <taxon>Amphibia</taxon>
        <taxon>Batrachia</taxon>
        <taxon>Anura</taxon>
        <taxon>Pelobatoidea</taxon>
        <taxon>Megophryidae</taxon>
        <taxon>Leptobrachium</taxon>
    </lineage>
</organism>
<dbReference type="PANTHER" id="PTHR24028">
    <property type="entry name" value="CADHERIN-87A"/>
    <property type="match status" value="1"/>
</dbReference>
<feature type="transmembrane region" description="Helical" evidence="13">
    <location>
        <begin position="686"/>
        <end position="710"/>
    </location>
</feature>
<dbReference type="GeneTree" id="ENSGT00940000156683"/>